<gene>
    <name evidence="2" type="ORF">J2Z82_000076</name>
</gene>
<dbReference type="SMART" id="SM00014">
    <property type="entry name" value="acidPPc"/>
    <property type="match status" value="1"/>
</dbReference>
<name>A0ABS4H8D1_9BACI</name>
<dbReference type="Proteomes" id="UP001519328">
    <property type="component" value="Unassembled WGS sequence"/>
</dbReference>
<keyword evidence="3" id="KW-1185">Reference proteome</keyword>
<dbReference type="Gene3D" id="1.10.606.20">
    <property type="match status" value="1"/>
</dbReference>
<dbReference type="CDD" id="cd03398">
    <property type="entry name" value="PAP2_haloperoxidase"/>
    <property type="match status" value="1"/>
</dbReference>
<evidence type="ECO:0000313" key="3">
    <source>
        <dbReference type="Proteomes" id="UP001519328"/>
    </source>
</evidence>
<feature type="domain" description="Phosphatidic acid phosphatase type 2/haloperoxidase" evidence="1">
    <location>
        <begin position="117"/>
        <end position="232"/>
    </location>
</feature>
<evidence type="ECO:0000313" key="2">
    <source>
        <dbReference type="EMBL" id="MBP1947153.1"/>
    </source>
</evidence>
<dbReference type="PANTHER" id="PTHR34599">
    <property type="entry name" value="PEROXIDASE-RELATED"/>
    <property type="match status" value="1"/>
</dbReference>
<accession>A0ABS4H8D1</accession>
<proteinExistence type="predicted"/>
<protein>
    <recommendedName>
        <fullName evidence="1">Phosphatidic acid phosphatase type 2/haloperoxidase domain-containing protein</fullName>
    </recommendedName>
</protein>
<dbReference type="EMBL" id="JAGGKK010000001">
    <property type="protein sequence ID" value="MBP1947153.1"/>
    <property type="molecule type" value="Genomic_DNA"/>
</dbReference>
<dbReference type="InterPro" id="IPR052559">
    <property type="entry name" value="V-haloperoxidase"/>
</dbReference>
<dbReference type="InterPro" id="IPR036938">
    <property type="entry name" value="PAP2/HPO_sf"/>
</dbReference>
<dbReference type="RefSeq" id="WP_209478815.1">
    <property type="nucleotide sequence ID" value="NZ_JAGGKK010000001.1"/>
</dbReference>
<reference evidence="2 3" key="1">
    <citation type="submission" date="2021-03" db="EMBL/GenBank/DDBJ databases">
        <title>Genomic Encyclopedia of Type Strains, Phase IV (KMG-IV): sequencing the most valuable type-strain genomes for metagenomic binning, comparative biology and taxonomic classification.</title>
        <authorList>
            <person name="Goeker M."/>
        </authorList>
    </citation>
    <scope>NUCLEOTIDE SEQUENCE [LARGE SCALE GENOMIC DNA]</scope>
    <source>
        <strain evidence="2 3">DSM 21085</strain>
    </source>
</reference>
<dbReference type="InterPro" id="IPR000326">
    <property type="entry name" value="PAP2/HPO"/>
</dbReference>
<evidence type="ECO:0000259" key="1">
    <source>
        <dbReference type="SMART" id="SM00014"/>
    </source>
</evidence>
<dbReference type="Pfam" id="PF01569">
    <property type="entry name" value="PAP2"/>
    <property type="match status" value="1"/>
</dbReference>
<comment type="caution">
    <text evidence="2">The sequence shown here is derived from an EMBL/GenBank/DDBJ whole genome shotgun (WGS) entry which is preliminary data.</text>
</comment>
<dbReference type="SUPFAM" id="SSF48317">
    <property type="entry name" value="Acid phosphatase/Vanadium-dependent haloperoxidase"/>
    <property type="match status" value="1"/>
</dbReference>
<sequence length="294" mass="33616">METNYLRWSELAYAGEKKPPSEPVTPSAGSWPLTYLQRNNNGRFLDPEGEKLNLPITPPNLINFERELRTVKRTLRNLTSSQRKIGIYYGTGVPTKQWTPVIDRLIDSYNLGPTNAARLIAAVQGAVNDTMIVVWDLKYRWDVARPNQYDQKLRTLLCTPRFPTYPSGHATMSACTAIVLSYFFPKESRKLWKIAEDDAVSRLYAGVHFPSDNNEGIRLGRYIGDVIVKHLKQQNLLESVDNTYRNYQDADILPDDYQQFIPFDFPESCTSLLLDEKKSEQIDLNATAPKPLLK</sequence>
<dbReference type="PANTHER" id="PTHR34599:SF1">
    <property type="entry name" value="PHOSPHATIDIC ACID PHOSPHATASE TYPE 2_HALOPEROXIDASE DOMAIN-CONTAINING PROTEIN"/>
    <property type="match status" value="1"/>
</dbReference>
<organism evidence="2 3">
    <name type="scientific">Virgibacillus litoralis</name>
    <dbReference type="NCBI Taxonomy" id="578221"/>
    <lineage>
        <taxon>Bacteria</taxon>
        <taxon>Bacillati</taxon>
        <taxon>Bacillota</taxon>
        <taxon>Bacilli</taxon>
        <taxon>Bacillales</taxon>
        <taxon>Bacillaceae</taxon>
        <taxon>Virgibacillus</taxon>
    </lineage>
</organism>